<evidence type="ECO:0000313" key="2">
    <source>
        <dbReference type="Proteomes" id="UP001143910"/>
    </source>
</evidence>
<sequence>MQAHQEPSPRRRRRTDPNARLCSHCGRSFRRTEHLERHVRTHTKEKPFICECGAAFSRRDLLRRHHRLSLHSETALEPAEPDHGVEPDDDVIHETGRVATSVPWLQQPDVDQNTLPFDRASCSVNVSIQRNAAVLGVASAQELLTPQRFNSSGMELDTQFYDFTSFLDGIGLPADWSPYFPNEVESPNPQVGNLRTGENTPDSRPGTPFNAWLPSAPTGSRLSRPHEDVRAPHSDAQPHRVSEELYARFRTCVSNVLDADFMCPSRHALTRYMASYFDGFHPHLPFIHSATWCMTDHSVELILGMAAIGAQYCFERRISERLYFAGKAAVLQRLGQKLDMFGMRTASCLNLQGTSTKRVDFNGSGQQICDWAKWEPMETVSALVLLLGYATWEMKTSLLQEAFTLQGLLAHVLRDVGLHEDGASGDESPADASDTQAAWRTWIRHEATRRAKLVSFTFLNIHSVAYDIFPVLRSNEVNLRLPCSTREWNAATAEEWQLARKQTKKQQLLFQDALPALLRNTDNVSPLDPIPTPLGNYVLLHGLLQRIYIVRDMSLPVRHSVTSLPAEEVVKLELGLRSWTSGWQQAPESSLNPNNESGPIPFTSSSLLGLAYVRIYLHLGPHRQLQSRDPLKIAEAISKAGKVERSTGLISALLYATHMLSIPVRLGVDRVAKSQAFFWSVRHSLAGLECAVLLSKWLSSLAESMEMTPTNDGEAKILHWVRCIVEEAFATVEFDDMEADPPLTDQNPAALSLAVLRIWAHFFKGNAQWPFINMIGHSLSKYQQLLQDMSGER</sequence>
<proteinExistence type="predicted"/>
<dbReference type="EMBL" id="JANJQO010000015">
    <property type="protein sequence ID" value="KAJ2983828.1"/>
    <property type="molecule type" value="Genomic_DNA"/>
</dbReference>
<accession>A0ACC1NYH2</accession>
<evidence type="ECO:0000313" key="1">
    <source>
        <dbReference type="EMBL" id="KAJ2983828.1"/>
    </source>
</evidence>
<keyword evidence="2" id="KW-1185">Reference proteome</keyword>
<organism evidence="1 2">
    <name type="scientific">Zarea fungicola</name>
    <dbReference type="NCBI Taxonomy" id="93591"/>
    <lineage>
        <taxon>Eukaryota</taxon>
        <taxon>Fungi</taxon>
        <taxon>Dikarya</taxon>
        <taxon>Ascomycota</taxon>
        <taxon>Pezizomycotina</taxon>
        <taxon>Sordariomycetes</taxon>
        <taxon>Hypocreomycetidae</taxon>
        <taxon>Hypocreales</taxon>
        <taxon>Cordycipitaceae</taxon>
        <taxon>Zarea</taxon>
    </lineage>
</organism>
<protein>
    <submittedName>
        <fullName evidence="1">Uncharacterized protein</fullName>
    </submittedName>
</protein>
<gene>
    <name evidence="1" type="ORF">NQ176_g409</name>
</gene>
<name>A0ACC1NYH2_9HYPO</name>
<dbReference type="Proteomes" id="UP001143910">
    <property type="component" value="Unassembled WGS sequence"/>
</dbReference>
<comment type="caution">
    <text evidence="1">The sequence shown here is derived from an EMBL/GenBank/DDBJ whole genome shotgun (WGS) entry which is preliminary data.</text>
</comment>
<reference evidence="1" key="1">
    <citation type="submission" date="2022-08" db="EMBL/GenBank/DDBJ databases">
        <title>Genome Sequence of Lecanicillium fungicola.</title>
        <authorList>
            <person name="Buettner E."/>
        </authorList>
    </citation>
    <scope>NUCLEOTIDE SEQUENCE</scope>
    <source>
        <strain evidence="1">Babe33</strain>
    </source>
</reference>